<keyword evidence="1" id="KW-0472">Membrane</keyword>
<reference evidence="3" key="1">
    <citation type="submission" date="2017-09" db="EMBL/GenBank/DDBJ databases">
        <title>Depth-based differentiation of microbial function through sediment-hosted aquifers and enrichment of novel symbionts in the deep terrestrial subsurface.</title>
        <authorList>
            <person name="Probst A.J."/>
            <person name="Ladd B."/>
            <person name="Jarett J.K."/>
            <person name="Geller-Mcgrath D.E."/>
            <person name="Sieber C.M.K."/>
            <person name="Emerson J.B."/>
            <person name="Anantharaman K."/>
            <person name="Thomas B.C."/>
            <person name="Malmstrom R."/>
            <person name="Stieglmeier M."/>
            <person name="Klingl A."/>
            <person name="Woyke T."/>
            <person name="Ryan C.M."/>
            <person name="Banfield J.F."/>
        </authorList>
    </citation>
    <scope>NUCLEOTIDE SEQUENCE [LARGE SCALE GENOMIC DNA]</scope>
</reference>
<evidence type="ECO:0000313" key="2">
    <source>
        <dbReference type="EMBL" id="PIR95172.1"/>
    </source>
</evidence>
<evidence type="ECO:0000313" key="3">
    <source>
        <dbReference type="Proteomes" id="UP000228614"/>
    </source>
</evidence>
<organism evidence="2 3">
    <name type="scientific">Candidatus Falkowbacteria bacterium CG10_big_fil_rev_8_21_14_0_10_37_6</name>
    <dbReference type="NCBI Taxonomy" id="1974563"/>
    <lineage>
        <taxon>Bacteria</taxon>
        <taxon>Candidatus Falkowiibacteriota</taxon>
    </lineage>
</organism>
<protein>
    <recommendedName>
        <fullName evidence="4">DUF3566 domain-containing protein</fullName>
    </recommendedName>
</protein>
<dbReference type="EMBL" id="PFAN01000009">
    <property type="protein sequence ID" value="PIR95172.1"/>
    <property type="molecule type" value="Genomic_DNA"/>
</dbReference>
<accession>A0A2H0V7X5</accession>
<dbReference type="AlphaFoldDB" id="A0A2H0V7X5"/>
<keyword evidence="1" id="KW-0812">Transmembrane</keyword>
<sequence>MKTIKKIDKKSVANVYAYFLAISAFLVGIFIAFANIVDRILQGNNDFISIILLIVFNILWGVLVGLVSALVGIIIGFISGWLFASLYNLAVKIKILGGIQIELE</sequence>
<dbReference type="Proteomes" id="UP000228614">
    <property type="component" value="Unassembled WGS sequence"/>
</dbReference>
<name>A0A2H0V7X5_9BACT</name>
<evidence type="ECO:0000256" key="1">
    <source>
        <dbReference type="SAM" id="Phobius"/>
    </source>
</evidence>
<feature type="transmembrane region" description="Helical" evidence="1">
    <location>
        <begin position="46"/>
        <end position="63"/>
    </location>
</feature>
<proteinExistence type="predicted"/>
<feature type="transmembrane region" description="Helical" evidence="1">
    <location>
        <begin position="15"/>
        <end position="34"/>
    </location>
</feature>
<comment type="caution">
    <text evidence="2">The sequence shown here is derived from an EMBL/GenBank/DDBJ whole genome shotgun (WGS) entry which is preliminary data.</text>
</comment>
<gene>
    <name evidence="2" type="ORF">COT95_00150</name>
</gene>
<evidence type="ECO:0008006" key="4">
    <source>
        <dbReference type="Google" id="ProtNLM"/>
    </source>
</evidence>
<keyword evidence="1" id="KW-1133">Transmembrane helix</keyword>